<dbReference type="EMBL" id="JAAFYZ010000045">
    <property type="protein sequence ID" value="MBS2548247.1"/>
    <property type="molecule type" value="Genomic_DNA"/>
</dbReference>
<evidence type="ECO:0000256" key="2">
    <source>
        <dbReference type="ARBA" id="ARBA00006739"/>
    </source>
</evidence>
<proteinExistence type="inferred from homology"/>
<sequence length="298" mass="32962">MRVAAVFTAYHPDERLAAAVEAALRSCASVIVVDNTPAGADGSDPVSSAPALAGPQVTVIAHGRNVGLGAALNIAVRELPADIEAVLFLDQDSELPPEIVPGLVADLDDAAVGIAAPSPWDPKHQRYYCSDARRTDGVSDEEAVITSGMLVRREVLAKVTFNEDMFLDWVDVAFCLDVRRAGWRIVIDWRLRLPHEIGACEVHTKFGRTVHYSHYPAWRLYWIGRNVSILHRGHFASRPRALASSLVFLGERLTNTLLFEPRRRTHVPALLRGFRDGFRERVDPRYLPAGAEHPAVRR</sequence>
<dbReference type="PANTHER" id="PTHR43179:SF12">
    <property type="entry name" value="GALACTOFURANOSYLTRANSFERASE GLFT2"/>
    <property type="match status" value="1"/>
</dbReference>
<dbReference type="Proteomes" id="UP000730482">
    <property type="component" value="Unassembled WGS sequence"/>
</dbReference>
<organism evidence="6 7">
    <name type="scientific">Catenulispora pinistramenti</name>
    <dbReference type="NCBI Taxonomy" id="2705254"/>
    <lineage>
        <taxon>Bacteria</taxon>
        <taxon>Bacillati</taxon>
        <taxon>Actinomycetota</taxon>
        <taxon>Actinomycetes</taxon>
        <taxon>Catenulisporales</taxon>
        <taxon>Catenulisporaceae</taxon>
        <taxon>Catenulispora</taxon>
    </lineage>
</organism>
<evidence type="ECO:0000256" key="4">
    <source>
        <dbReference type="ARBA" id="ARBA00022679"/>
    </source>
</evidence>
<dbReference type="InterPro" id="IPR029044">
    <property type="entry name" value="Nucleotide-diphossugar_trans"/>
</dbReference>
<evidence type="ECO:0000256" key="1">
    <source>
        <dbReference type="ARBA" id="ARBA00004776"/>
    </source>
</evidence>
<protein>
    <submittedName>
        <fullName evidence="6">Glycosyltransferase</fullName>
        <ecNumber evidence="6">2.4.-.-</ecNumber>
    </submittedName>
</protein>
<dbReference type="RefSeq" id="WP_212009819.1">
    <property type="nucleotide sequence ID" value="NZ_JAAFYZ010000045.1"/>
</dbReference>
<dbReference type="PANTHER" id="PTHR43179">
    <property type="entry name" value="RHAMNOSYLTRANSFERASE WBBL"/>
    <property type="match status" value="1"/>
</dbReference>
<gene>
    <name evidence="6" type="ORF">KGQ19_15385</name>
</gene>
<comment type="pathway">
    <text evidence="1">Cell wall biogenesis; cell wall polysaccharide biosynthesis.</text>
</comment>
<comment type="similarity">
    <text evidence="2">Belongs to the glycosyltransferase 2 family.</text>
</comment>
<evidence type="ECO:0000313" key="7">
    <source>
        <dbReference type="Proteomes" id="UP000730482"/>
    </source>
</evidence>
<accession>A0ABS5KQB9</accession>
<feature type="domain" description="Glycosyltransferase 2-like" evidence="5">
    <location>
        <begin position="10"/>
        <end position="123"/>
    </location>
</feature>
<evidence type="ECO:0000313" key="6">
    <source>
        <dbReference type="EMBL" id="MBS2548247.1"/>
    </source>
</evidence>
<dbReference type="Pfam" id="PF00535">
    <property type="entry name" value="Glycos_transf_2"/>
    <property type="match status" value="1"/>
</dbReference>
<evidence type="ECO:0000259" key="5">
    <source>
        <dbReference type="Pfam" id="PF00535"/>
    </source>
</evidence>
<dbReference type="EC" id="2.4.-.-" evidence="6"/>
<evidence type="ECO:0000256" key="3">
    <source>
        <dbReference type="ARBA" id="ARBA00022676"/>
    </source>
</evidence>
<dbReference type="GO" id="GO:0016757">
    <property type="term" value="F:glycosyltransferase activity"/>
    <property type="evidence" value="ECO:0007669"/>
    <property type="project" value="UniProtKB-KW"/>
</dbReference>
<name>A0ABS5KQB9_9ACTN</name>
<keyword evidence="4 6" id="KW-0808">Transferase</keyword>
<dbReference type="Gene3D" id="3.90.550.10">
    <property type="entry name" value="Spore Coat Polysaccharide Biosynthesis Protein SpsA, Chain A"/>
    <property type="match status" value="1"/>
</dbReference>
<keyword evidence="3 6" id="KW-0328">Glycosyltransferase</keyword>
<dbReference type="InterPro" id="IPR001173">
    <property type="entry name" value="Glyco_trans_2-like"/>
</dbReference>
<dbReference type="SUPFAM" id="SSF53448">
    <property type="entry name" value="Nucleotide-diphospho-sugar transferases"/>
    <property type="match status" value="1"/>
</dbReference>
<comment type="caution">
    <text evidence="6">The sequence shown here is derived from an EMBL/GenBank/DDBJ whole genome shotgun (WGS) entry which is preliminary data.</text>
</comment>
<reference evidence="6 7" key="1">
    <citation type="submission" date="2020-02" db="EMBL/GenBank/DDBJ databases">
        <title>Acidophilic actinobacteria isolated from forest soil.</title>
        <authorList>
            <person name="Golinska P."/>
        </authorList>
    </citation>
    <scope>NUCLEOTIDE SEQUENCE [LARGE SCALE GENOMIC DNA]</scope>
    <source>
        <strain evidence="6 7">NL8</strain>
    </source>
</reference>
<keyword evidence="7" id="KW-1185">Reference proteome</keyword>